<dbReference type="EMBL" id="BTSX01000006">
    <property type="protein sequence ID" value="GMT05943.1"/>
    <property type="molecule type" value="Genomic_DNA"/>
</dbReference>
<accession>A0AAV5UGV6</accession>
<evidence type="ECO:0000313" key="2">
    <source>
        <dbReference type="EMBL" id="GMT05943.1"/>
    </source>
</evidence>
<dbReference type="Proteomes" id="UP001432027">
    <property type="component" value="Unassembled WGS sequence"/>
</dbReference>
<feature type="non-terminal residue" evidence="2">
    <location>
        <position position="1"/>
    </location>
</feature>
<sequence length="68" mass="7694">VSGKYGRNLKYHDQRWIKVPPLRSKHLGSSDGIHGIDSEANRIDRSRRQGSLSVEQRCSTRTHPIASP</sequence>
<protein>
    <submittedName>
        <fullName evidence="2">Uncharacterized protein</fullName>
    </submittedName>
</protein>
<comment type="caution">
    <text evidence="2">The sequence shown here is derived from an EMBL/GenBank/DDBJ whole genome shotgun (WGS) entry which is preliminary data.</text>
</comment>
<name>A0AAV5UGV6_9BILA</name>
<evidence type="ECO:0000313" key="3">
    <source>
        <dbReference type="Proteomes" id="UP001432027"/>
    </source>
</evidence>
<feature type="compositionally biased region" description="Polar residues" evidence="1">
    <location>
        <begin position="49"/>
        <end position="62"/>
    </location>
</feature>
<feature type="region of interest" description="Disordered" evidence="1">
    <location>
        <begin position="27"/>
        <end position="68"/>
    </location>
</feature>
<keyword evidence="3" id="KW-1185">Reference proteome</keyword>
<dbReference type="AlphaFoldDB" id="A0AAV5UGV6"/>
<feature type="compositionally biased region" description="Basic and acidic residues" evidence="1">
    <location>
        <begin position="34"/>
        <end position="47"/>
    </location>
</feature>
<reference evidence="2" key="1">
    <citation type="submission" date="2023-10" db="EMBL/GenBank/DDBJ databases">
        <title>Genome assembly of Pristionchus species.</title>
        <authorList>
            <person name="Yoshida K."/>
            <person name="Sommer R.J."/>
        </authorList>
    </citation>
    <scope>NUCLEOTIDE SEQUENCE</scope>
    <source>
        <strain evidence="2">RS0144</strain>
    </source>
</reference>
<gene>
    <name evidence="2" type="ORF">PENTCL1PPCAC_28117</name>
</gene>
<feature type="non-terminal residue" evidence="2">
    <location>
        <position position="68"/>
    </location>
</feature>
<evidence type="ECO:0000256" key="1">
    <source>
        <dbReference type="SAM" id="MobiDB-lite"/>
    </source>
</evidence>
<proteinExistence type="predicted"/>
<organism evidence="2 3">
    <name type="scientific">Pristionchus entomophagus</name>
    <dbReference type="NCBI Taxonomy" id="358040"/>
    <lineage>
        <taxon>Eukaryota</taxon>
        <taxon>Metazoa</taxon>
        <taxon>Ecdysozoa</taxon>
        <taxon>Nematoda</taxon>
        <taxon>Chromadorea</taxon>
        <taxon>Rhabditida</taxon>
        <taxon>Rhabditina</taxon>
        <taxon>Diplogasteromorpha</taxon>
        <taxon>Diplogasteroidea</taxon>
        <taxon>Neodiplogasteridae</taxon>
        <taxon>Pristionchus</taxon>
    </lineage>
</organism>